<reference evidence="1" key="2">
    <citation type="submission" date="2023-05" db="EMBL/GenBank/DDBJ databases">
        <authorList>
            <consortium name="Lawrence Berkeley National Laboratory"/>
            <person name="Steindorff A."/>
            <person name="Hensen N."/>
            <person name="Bonometti L."/>
            <person name="Westerberg I."/>
            <person name="Brannstrom I.O."/>
            <person name="Guillou S."/>
            <person name="Cros-Aarteil S."/>
            <person name="Calhoun S."/>
            <person name="Haridas S."/>
            <person name="Kuo A."/>
            <person name="Mondo S."/>
            <person name="Pangilinan J."/>
            <person name="Riley R."/>
            <person name="Labutti K."/>
            <person name="Andreopoulos B."/>
            <person name="Lipzen A."/>
            <person name="Chen C."/>
            <person name="Yanf M."/>
            <person name="Daum C."/>
            <person name="Ng V."/>
            <person name="Clum A."/>
            <person name="Ohm R."/>
            <person name="Martin F."/>
            <person name="Silar P."/>
            <person name="Natvig D."/>
            <person name="Lalanne C."/>
            <person name="Gautier V."/>
            <person name="Ament-Velasquez S.L."/>
            <person name="Kruys A."/>
            <person name="Hutchinson M.I."/>
            <person name="Powell A.J."/>
            <person name="Barry K."/>
            <person name="Miller A.N."/>
            <person name="Grigoriev I.V."/>
            <person name="Debuchy R."/>
            <person name="Gladieux P."/>
            <person name="Thoren M.H."/>
            <person name="Johannesson H."/>
        </authorList>
    </citation>
    <scope>NUCLEOTIDE SEQUENCE</scope>
    <source>
        <strain evidence="1">CBS 141.50</strain>
    </source>
</reference>
<dbReference type="Proteomes" id="UP001302676">
    <property type="component" value="Unassembled WGS sequence"/>
</dbReference>
<proteinExistence type="predicted"/>
<dbReference type="RefSeq" id="XP_062633786.1">
    <property type="nucleotide sequence ID" value="XM_062781973.1"/>
</dbReference>
<evidence type="ECO:0008006" key="3">
    <source>
        <dbReference type="Google" id="ProtNLM"/>
    </source>
</evidence>
<dbReference type="AlphaFoldDB" id="A0AAN6UXP0"/>
<organism evidence="1 2">
    <name type="scientific">Dichotomopilus funicola</name>
    <dbReference type="NCBI Taxonomy" id="1934379"/>
    <lineage>
        <taxon>Eukaryota</taxon>
        <taxon>Fungi</taxon>
        <taxon>Dikarya</taxon>
        <taxon>Ascomycota</taxon>
        <taxon>Pezizomycotina</taxon>
        <taxon>Sordariomycetes</taxon>
        <taxon>Sordariomycetidae</taxon>
        <taxon>Sordariales</taxon>
        <taxon>Chaetomiaceae</taxon>
        <taxon>Dichotomopilus</taxon>
    </lineage>
</organism>
<dbReference type="PANTHER" id="PTHR36847:SF1">
    <property type="entry name" value="AMIDOLIGASE ENZYME"/>
    <property type="match status" value="1"/>
</dbReference>
<sequence length="445" mass="49754">MAPFLEVFDHDRQNPKTINTAHSINYPGQTITNTTDQRRVESGDVHQTTEVDLLSDISVALEWKLLVPLLLPGADDPQPEDVRPIVEARCADSETACLEQAHDLIAQTITDAGEKAIADHARRALGLEEKRFWQSSWLVKKANSAEPLDDEKALKGYVWVKVEICSPKMLLNAAGAESLGRMQKVLGALSSSHRLFANCSCEVHIHLGQIHGQAWSLPTLKRLGSLLWLAEPTLRSIRDPKSPNFHNTYTWGFAMRQHSRLAHRVKDATAEYVDAPRYISDRQIKAAIRDQFTASTTDLAAFGEIWKAESHLELGQLLSGEEKKYRRLGFNFSAFGQEDDRARSNPRTMEFRMMEGSVQTDLILGWLAICGTIAECAVAADDHRFAAAMGLLLQRSSSADNGKASEAEERRATRLGKEFRELMESLAVAEQHFVGFEKKVELDHL</sequence>
<reference evidence="1" key="1">
    <citation type="journal article" date="2023" name="Mol. Phylogenet. Evol.">
        <title>Genome-scale phylogeny and comparative genomics of the fungal order Sordariales.</title>
        <authorList>
            <person name="Hensen N."/>
            <person name="Bonometti L."/>
            <person name="Westerberg I."/>
            <person name="Brannstrom I.O."/>
            <person name="Guillou S."/>
            <person name="Cros-Aarteil S."/>
            <person name="Calhoun S."/>
            <person name="Haridas S."/>
            <person name="Kuo A."/>
            <person name="Mondo S."/>
            <person name="Pangilinan J."/>
            <person name="Riley R."/>
            <person name="LaButti K."/>
            <person name="Andreopoulos B."/>
            <person name="Lipzen A."/>
            <person name="Chen C."/>
            <person name="Yan M."/>
            <person name="Daum C."/>
            <person name="Ng V."/>
            <person name="Clum A."/>
            <person name="Steindorff A."/>
            <person name="Ohm R.A."/>
            <person name="Martin F."/>
            <person name="Silar P."/>
            <person name="Natvig D.O."/>
            <person name="Lalanne C."/>
            <person name="Gautier V."/>
            <person name="Ament-Velasquez S.L."/>
            <person name="Kruys A."/>
            <person name="Hutchinson M.I."/>
            <person name="Powell A.J."/>
            <person name="Barry K."/>
            <person name="Miller A.N."/>
            <person name="Grigoriev I.V."/>
            <person name="Debuchy R."/>
            <person name="Gladieux P."/>
            <person name="Hiltunen Thoren M."/>
            <person name="Johannesson H."/>
        </authorList>
    </citation>
    <scope>NUCLEOTIDE SEQUENCE</scope>
    <source>
        <strain evidence="1">CBS 141.50</strain>
    </source>
</reference>
<dbReference type="EMBL" id="MU853632">
    <property type="protein sequence ID" value="KAK4140415.1"/>
    <property type="molecule type" value="Genomic_DNA"/>
</dbReference>
<name>A0AAN6UXP0_9PEZI</name>
<accession>A0AAN6UXP0</accession>
<evidence type="ECO:0000313" key="2">
    <source>
        <dbReference type="Proteomes" id="UP001302676"/>
    </source>
</evidence>
<comment type="caution">
    <text evidence="1">The sequence shown here is derived from an EMBL/GenBank/DDBJ whole genome shotgun (WGS) entry which is preliminary data.</text>
</comment>
<evidence type="ECO:0000313" key="1">
    <source>
        <dbReference type="EMBL" id="KAK4140415.1"/>
    </source>
</evidence>
<gene>
    <name evidence="1" type="ORF">C8A04DRAFT_32088</name>
</gene>
<keyword evidence="2" id="KW-1185">Reference proteome</keyword>
<dbReference type="InterPro" id="IPR022025">
    <property type="entry name" value="Amidoligase_2"/>
</dbReference>
<dbReference type="Pfam" id="PF12224">
    <property type="entry name" value="Amidoligase_2"/>
    <property type="match status" value="1"/>
</dbReference>
<protein>
    <recommendedName>
        <fullName evidence="3">Amidoligase enzyme-domain-containing protein</fullName>
    </recommendedName>
</protein>
<dbReference type="GeneID" id="87818586"/>
<dbReference type="PANTHER" id="PTHR36847">
    <property type="entry name" value="AMIDOLIGASE ENZYME"/>
    <property type="match status" value="1"/>
</dbReference>